<proteinExistence type="predicted"/>
<sequence>MSTTLLLTPLASLCKVLLEPGTYSEMPEVVEITGSEWSGWALCCLHSELTGLWTHHVQMPYVHGTQGKISQEVVLKSLRGEWVCRGVWQPVAAFHHCDFGAKQGLFPLPQLSPSLPWARRRGLDSHHVLPQHGGRGPGSRDL</sequence>
<evidence type="ECO:0000313" key="3">
    <source>
        <dbReference type="Proteomes" id="UP000664940"/>
    </source>
</evidence>
<dbReference type="Proteomes" id="UP000664940">
    <property type="component" value="Unassembled WGS sequence"/>
</dbReference>
<feature type="chain" id="PRO_5032920638" evidence="1">
    <location>
        <begin position="25"/>
        <end position="142"/>
    </location>
</feature>
<organism evidence="2 3">
    <name type="scientific">Phyllostomus discolor</name>
    <name type="common">pale spear-nosed bat</name>
    <dbReference type="NCBI Taxonomy" id="89673"/>
    <lineage>
        <taxon>Eukaryota</taxon>
        <taxon>Metazoa</taxon>
        <taxon>Chordata</taxon>
        <taxon>Craniata</taxon>
        <taxon>Vertebrata</taxon>
        <taxon>Euteleostomi</taxon>
        <taxon>Mammalia</taxon>
        <taxon>Eutheria</taxon>
        <taxon>Laurasiatheria</taxon>
        <taxon>Chiroptera</taxon>
        <taxon>Yangochiroptera</taxon>
        <taxon>Phyllostomidae</taxon>
        <taxon>Phyllostominae</taxon>
        <taxon>Phyllostomus</taxon>
    </lineage>
</organism>
<protein>
    <submittedName>
        <fullName evidence="2">Uncharacterized protein</fullName>
    </submittedName>
</protein>
<evidence type="ECO:0000313" key="2">
    <source>
        <dbReference type="EMBL" id="KAF6084265.1"/>
    </source>
</evidence>
<gene>
    <name evidence="2" type="ORF">HJG60_008544</name>
</gene>
<dbReference type="EMBL" id="JABVXQ010000012">
    <property type="protein sequence ID" value="KAF6084265.1"/>
    <property type="molecule type" value="Genomic_DNA"/>
</dbReference>
<reference evidence="2 3" key="1">
    <citation type="journal article" date="2020" name="Nature">
        <title>Six reference-quality genomes reveal evolution of bat adaptations.</title>
        <authorList>
            <person name="Jebb D."/>
            <person name="Huang Z."/>
            <person name="Pippel M."/>
            <person name="Hughes G.M."/>
            <person name="Lavrichenko K."/>
            <person name="Devanna P."/>
            <person name="Winkler S."/>
            <person name="Jermiin L.S."/>
            <person name="Skirmuntt E.C."/>
            <person name="Katzourakis A."/>
            <person name="Burkitt-Gray L."/>
            <person name="Ray D.A."/>
            <person name="Sullivan K.A.M."/>
            <person name="Roscito J.G."/>
            <person name="Kirilenko B.M."/>
            <person name="Davalos L.M."/>
            <person name="Corthals A.P."/>
            <person name="Power M.L."/>
            <person name="Jones G."/>
            <person name="Ransome R.D."/>
            <person name="Dechmann D.K.N."/>
            <person name="Locatelli A.G."/>
            <person name="Puechmaille S.J."/>
            <person name="Fedrigo O."/>
            <person name="Jarvis E.D."/>
            <person name="Hiller M."/>
            <person name="Vernes S.C."/>
            <person name="Myers E.W."/>
            <person name="Teeling E.C."/>
        </authorList>
    </citation>
    <scope>NUCLEOTIDE SEQUENCE [LARGE SCALE GENOMIC DNA]</scope>
    <source>
        <strain evidence="2">Bat1K_MPI-CBG_1</strain>
    </source>
</reference>
<comment type="caution">
    <text evidence="2">The sequence shown here is derived from an EMBL/GenBank/DDBJ whole genome shotgun (WGS) entry which is preliminary data.</text>
</comment>
<dbReference type="AlphaFoldDB" id="A0A834DI31"/>
<evidence type="ECO:0000256" key="1">
    <source>
        <dbReference type="SAM" id="SignalP"/>
    </source>
</evidence>
<accession>A0A834DI31</accession>
<keyword evidence="1" id="KW-0732">Signal</keyword>
<feature type="signal peptide" evidence="1">
    <location>
        <begin position="1"/>
        <end position="24"/>
    </location>
</feature>
<name>A0A834DI31_9CHIR</name>